<dbReference type="OrthoDB" id="7431422at2"/>
<keyword evidence="5 7" id="KW-1133">Transmembrane helix</keyword>
<evidence type="ECO:0000313" key="9">
    <source>
        <dbReference type="Proteomes" id="UP000006765"/>
    </source>
</evidence>
<dbReference type="STRING" id="1231392.OCGS_0394"/>
<feature type="transmembrane region" description="Helical" evidence="7">
    <location>
        <begin position="540"/>
        <end position="561"/>
    </location>
</feature>
<proteinExistence type="predicted"/>
<comment type="subcellular location">
    <subcellularLocation>
        <location evidence="1">Membrane</location>
        <topology evidence="1">Multi-pass membrane protein</topology>
    </subcellularLocation>
</comment>
<keyword evidence="2" id="KW-0328">Glycosyltransferase</keyword>
<gene>
    <name evidence="8" type="ORF">OCGS_0394</name>
</gene>
<organism evidence="8 9">
    <name type="scientific">Oceaniovalibus guishaninsula JLT2003</name>
    <dbReference type="NCBI Taxonomy" id="1231392"/>
    <lineage>
        <taxon>Bacteria</taxon>
        <taxon>Pseudomonadati</taxon>
        <taxon>Pseudomonadota</taxon>
        <taxon>Alphaproteobacteria</taxon>
        <taxon>Rhodobacterales</taxon>
        <taxon>Roseobacteraceae</taxon>
        <taxon>Oceaniovalibus</taxon>
    </lineage>
</organism>
<dbReference type="SUPFAM" id="SSF53448">
    <property type="entry name" value="Nucleotide-diphospho-sugar transferases"/>
    <property type="match status" value="1"/>
</dbReference>
<keyword evidence="6 7" id="KW-0472">Membrane</keyword>
<comment type="caution">
    <text evidence="8">The sequence shown here is derived from an EMBL/GenBank/DDBJ whole genome shotgun (WGS) entry which is preliminary data.</text>
</comment>
<feature type="transmembrane region" description="Helical" evidence="7">
    <location>
        <begin position="500"/>
        <end position="528"/>
    </location>
</feature>
<accession>K2HRB7</accession>
<reference evidence="8 9" key="1">
    <citation type="journal article" date="2012" name="J. Bacteriol.">
        <title>Draft Genome Sequence of Oceaniovalibus guishaninsula JLT2003T.</title>
        <authorList>
            <person name="Tang K."/>
            <person name="Liu K."/>
            <person name="Jiao N."/>
        </authorList>
    </citation>
    <scope>NUCLEOTIDE SEQUENCE [LARGE SCALE GENOMIC DNA]</scope>
    <source>
        <strain evidence="8 9">JLT2003</strain>
    </source>
</reference>
<dbReference type="InterPro" id="IPR037257">
    <property type="entry name" value="T2SS_E_N_sf"/>
</dbReference>
<dbReference type="SUPFAM" id="SSF160246">
    <property type="entry name" value="EspE N-terminal domain-like"/>
    <property type="match status" value="1"/>
</dbReference>
<dbReference type="RefSeq" id="WP_007425547.1">
    <property type="nucleotide sequence ID" value="NZ_AMGO01000007.1"/>
</dbReference>
<protein>
    <submittedName>
        <fullName evidence="8">Glycosyl transferase, group 2 family protein</fullName>
    </submittedName>
</protein>
<dbReference type="Gene3D" id="3.90.550.10">
    <property type="entry name" value="Spore Coat Polysaccharide Biosynthesis Protein SpsA, Chain A"/>
    <property type="match status" value="1"/>
</dbReference>
<dbReference type="AlphaFoldDB" id="K2HRB7"/>
<dbReference type="EMBL" id="AMGO01000007">
    <property type="protein sequence ID" value="EKE45304.1"/>
    <property type="molecule type" value="Genomic_DNA"/>
</dbReference>
<evidence type="ECO:0000256" key="4">
    <source>
        <dbReference type="ARBA" id="ARBA00022692"/>
    </source>
</evidence>
<dbReference type="PANTHER" id="PTHR43867:SF2">
    <property type="entry name" value="CELLULOSE SYNTHASE CATALYTIC SUBUNIT A [UDP-FORMING]"/>
    <property type="match status" value="1"/>
</dbReference>
<feature type="transmembrane region" description="Helical" evidence="7">
    <location>
        <begin position="208"/>
        <end position="231"/>
    </location>
</feature>
<keyword evidence="4 7" id="KW-0812">Transmembrane</keyword>
<dbReference type="eggNOG" id="COG1215">
    <property type="taxonomic scope" value="Bacteria"/>
</dbReference>
<evidence type="ECO:0000313" key="8">
    <source>
        <dbReference type="EMBL" id="EKE45304.1"/>
    </source>
</evidence>
<dbReference type="Proteomes" id="UP000006765">
    <property type="component" value="Unassembled WGS sequence"/>
</dbReference>
<dbReference type="PATRIC" id="fig|1231392.3.peg.396"/>
<dbReference type="InterPro" id="IPR029044">
    <property type="entry name" value="Nucleotide-diphossugar_trans"/>
</dbReference>
<evidence type="ECO:0000256" key="6">
    <source>
        <dbReference type="ARBA" id="ARBA00023136"/>
    </source>
</evidence>
<keyword evidence="3 8" id="KW-0808">Transferase</keyword>
<dbReference type="InterPro" id="IPR050321">
    <property type="entry name" value="Glycosyltr_2/OpgH_subfam"/>
</dbReference>
<keyword evidence="9" id="KW-1185">Reference proteome</keyword>
<feature type="transmembrane region" description="Helical" evidence="7">
    <location>
        <begin position="573"/>
        <end position="596"/>
    </location>
</feature>
<dbReference type="GO" id="GO:0016757">
    <property type="term" value="F:glycosyltransferase activity"/>
    <property type="evidence" value="ECO:0007669"/>
    <property type="project" value="UniProtKB-KW"/>
</dbReference>
<sequence>MNAQVLSLVTPRHPRARQDEGAPLGEILIRRGGIDAATLDWALEHQRKTGAPLGRILIAHGHLDESALVDALAEQFGAGRIVPGDLRAAPEAIDRLGIVECARMRLVPLMRQGAAMPVATSEPHRFAARRAWLEDLFGPVAMTVATEAEIDGLLTAMRRNALVGRAESRVAAEASCRDMGRPALSPRLAALAVAAAGVVAIWPGATLLALTLLALAVAAVNTGLVLTALLMRQTQGSPASRPIPLRMPKVSILVPLHGERDIAGTLVQRLSRLDYPRDLLDICLVIESADRVTRQTLRETVLPPWMRVVAVADGAVTTKPRAMNYALDFCDGAIVGIYDAEDCPEPDQLLKVVSQFAASPAQVACLQGRLNFYNSRASWIARCFALDYSTWFGMVLPALHRLGWPVPLGGTTVFFRREALDALGAWDAHNVTEDADLGMRLARRGYRTDLLDSTTMEEATTRPVPWMRQRSRWLKGYAMTWLVHMRDPRRLWRDVGAWRFIGIQVLFLGSLLGTLLAPALWLLWLLILGLPHPLGDMLPAGGGLALVLYLNATALIVLAAHMRAAWLAGHRHLIAWAPAMHLYFPMATFALAKGLWELAVCPFFWDKTAHGVSQPDAPVTPRGRGPHPA</sequence>
<feature type="transmembrane region" description="Helical" evidence="7">
    <location>
        <begin position="184"/>
        <end position="202"/>
    </location>
</feature>
<evidence type="ECO:0000256" key="2">
    <source>
        <dbReference type="ARBA" id="ARBA00022676"/>
    </source>
</evidence>
<dbReference type="Pfam" id="PF13641">
    <property type="entry name" value="Glyco_tranf_2_3"/>
    <property type="match status" value="1"/>
</dbReference>
<dbReference type="PANTHER" id="PTHR43867">
    <property type="entry name" value="CELLULOSE SYNTHASE CATALYTIC SUBUNIT A [UDP-FORMING]"/>
    <property type="match status" value="1"/>
</dbReference>
<evidence type="ECO:0000256" key="7">
    <source>
        <dbReference type="SAM" id="Phobius"/>
    </source>
</evidence>
<evidence type="ECO:0000256" key="1">
    <source>
        <dbReference type="ARBA" id="ARBA00004141"/>
    </source>
</evidence>
<dbReference type="GO" id="GO:0016020">
    <property type="term" value="C:membrane"/>
    <property type="evidence" value="ECO:0007669"/>
    <property type="project" value="UniProtKB-SubCell"/>
</dbReference>
<evidence type="ECO:0000256" key="3">
    <source>
        <dbReference type="ARBA" id="ARBA00022679"/>
    </source>
</evidence>
<evidence type="ECO:0000256" key="5">
    <source>
        <dbReference type="ARBA" id="ARBA00022989"/>
    </source>
</evidence>
<name>K2HRB7_9RHOB</name>